<feature type="chain" id="PRO_5032702983" evidence="1">
    <location>
        <begin position="29"/>
        <end position="397"/>
    </location>
</feature>
<dbReference type="PANTHER" id="PTHR34700">
    <property type="entry name" value="POTASSIUM BINDING PROTEIN KBP"/>
    <property type="match status" value="1"/>
</dbReference>
<reference evidence="3 4" key="1">
    <citation type="journal article" date="2020" name="Arch. Microbiol.">
        <title>The genome sequence of the giant phototrophic gammaproteobacterium Thiospirillum jenense gives insight into its physiological properties and phylogenetic relationships.</title>
        <authorList>
            <person name="Imhoff J.F."/>
            <person name="Meyer T.E."/>
            <person name="Kyndt J.A."/>
        </authorList>
    </citation>
    <scope>NUCLEOTIDE SEQUENCE [LARGE SCALE GENOMIC DNA]</scope>
    <source>
        <strain evidence="3 4">DSM 216</strain>
    </source>
</reference>
<evidence type="ECO:0000313" key="4">
    <source>
        <dbReference type="Proteomes" id="UP000548632"/>
    </source>
</evidence>
<dbReference type="EMBL" id="JABVCQ010000006">
    <property type="protein sequence ID" value="MBB1125415.1"/>
    <property type="molecule type" value="Genomic_DNA"/>
</dbReference>
<keyword evidence="4" id="KW-1185">Reference proteome</keyword>
<dbReference type="PROSITE" id="PS51782">
    <property type="entry name" value="LYSM"/>
    <property type="match status" value="1"/>
</dbReference>
<dbReference type="Gene3D" id="3.10.350.10">
    <property type="entry name" value="LysM domain"/>
    <property type="match status" value="1"/>
</dbReference>
<sequence>MQQVISTSAASFLALVLLGAGNWTTVSAVELQPDHPQTYQVVAGDTLWDIAAKFLRDPWRWRELWRDNPGMGNPNQLFPGDTLQLVYRDGQPHLQRGTGGTRTLKLSPRVRVEELERTIPTVSLYAIAAFLSRPVVADAKQIEQAPYVVGFEDGQTIGGPGDVALVRAIRTAATDRFEILRPGREYRDYETNEPLGFEAGFVATAQLKHIGNPATLLVTHANREVAVGDRVRPAVKDEALRDFLPRPPPPAVRGHLIAVLNGVSQIGRYDVVVLDRGQREGVVPGTVFAVYHGGDVRRDDVRARTMDWNWRSESPLDHEYWYGNWRLHGWRADDEPSPNTPFPLHVEARRYNDSYIAPDTRVGILLVFRTFERVSFALVMAATDAIQIGATVADPDH</sequence>
<dbReference type="InterPro" id="IPR018392">
    <property type="entry name" value="LysM"/>
</dbReference>
<dbReference type="Proteomes" id="UP000548632">
    <property type="component" value="Unassembled WGS sequence"/>
</dbReference>
<dbReference type="InterPro" id="IPR036779">
    <property type="entry name" value="LysM_dom_sf"/>
</dbReference>
<feature type="domain" description="LysM" evidence="2">
    <location>
        <begin position="37"/>
        <end position="85"/>
    </location>
</feature>
<name>A0A839H6Q2_9GAMM</name>
<dbReference type="Pfam" id="PF01476">
    <property type="entry name" value="LysM"/>
    <property type="match status" value="1"/>
</dbReference>
<dbReference type="PANTHER" id="PTHR34700:SF4">
    <property type="entry name" value="PHAGE-LIKE ELEMENT PBSX PROTEIN XKDP"/>
    <property type="match status" value="1"/>
</dbReference>
<organism evidence="3 4">
    <name type="scientific">Thiospirillum jenense</name>
    <dbReference type="NCBI Taxonomy" id="1653858"/>
    <lineage>
        <taxon>Bacteria</taxon>
        <taxon>Pseudomonadati</taxon>
        <taxon>Pseudomonadota</taxon>
        <taxon>Gammaproteobacteria</taxon>
        <taxon>Chromatiales</taxon>
        <taxon>Chromatiaceae</taxon>
        <taxon>Thiospirillum</taxon>
    </lineage>
</organism>
<dbReference type="SMART" id="SM00257">
    <property type="entry name" value="LysM"/>
    <property type="match status" value="1"/>
</dbReference>
<comment type="caution">
    <text evidence="3">The sequence shown here is derived from an EMBL/GenBank/DDBJ whole genome shotgun (WGS) entry which is preliminary data.</text>
</comment>
<gene>
    <name evidence="3" type="ORF">HUK38_04110</name>
</gene>
<accession>A0A839H6Q2</accession>
<keyword evidence="1" id="KW-0732">Signal</keyword>
<dbReference type="AlphaFoldDB" id="A0A839H6Q2"/>
<dbReference type="SUPFAM" id="SSF54106">
    <property type="entry name" value="LysM domain"/>
    <property type="match status" value="1"/>
</dbReference>
<feature type="signal peptide" evidence="1">
    <location>
        <begin position="1"/>
        <end position="28"/>
    </location>
</feature>
<evidence type="ECO:0000259" key="2">
    <source>
        <dbReference type="PROSITE" id="PS51782"/>
    </source>
</evidence>
<evidence type="ECO:0000313" key="3">
    <source>
        <dbReference type="EMBL" id="MBB1125415.1"/>
    </source>
</evidence>
<evidence type="ECO:0000256" key="1">
    <source>
        <dbReference type="SAM" id="SignalP"/>
    </source>
</evidence>
<dbReference type="CDD" id="cd00118">
    <property type="entry name" value="LysM"/>
    <property type="match status" value="1"/>
</dbReference>
<dbReference type="InterPro" id="IPR052196">
    <property type="entry name" value="Bact_Kbp"/>
</dbReference>
<protein>
    <submittedName>
        <fullName evidence="3">LysM peptidoglycan-binding domain-containing protein</fullName>
    </submittedName>
</protein>
<proteinExistence type="predicted"/>